<dbReference type="AlphaFoldDB" id="A0A329SFH9"/>
<dbReference type="Proteomes" id="UP000735874">
    <property type="component" value="Unassembled WGS sequence"/>
</dbReference>
<dbReference type="VEuPathDB" id="FungiDB:PC110_g8147"/>
<dbReference type="EMBL" id="RCMG01000041">
    <property type="protein sequence ID" value="KAG2866327.1"/>
    <property type="molecule type" value="Genomic_DNA"/>
</dbReference>
<evidence type="ECO:0000313" key="4">
    <source>
        <dbReference type="EMBL" id="KAG2996546.1"/>
    </source>
</evidence>
<dbReference type="EMBL" id="RCMK01000063">
    <property type="protein sequence ID" value="KAG2950792.1"/>
    <property type="molecule type" value="Genomic_DNA"/>
</dbReference>
<keyword evidence="7" id="KW-1185">Reference proteome</keyword>
<dbReference type="EMBL" id="MJFZ01000165">
    <property type="protein sequence ID" value="RAW35554.1"/>
    <property type="molecule type" value="Genomic_DNA"/>
</dbReference>
<dbReference type="Proteomes" id="UP000774804">
    <property type="component" value="Unassembled WGS sequence"/>
</dbReference>
<reference evidence="5" key="2">
    <citation type="submission" date="2018-05" db="EMBL/GenBank/DDBJ databases">
        <title>Effector identification in a new, highly contiguous assembly of the strawberry crown rot pathogen Phytophthora cactorum.</title>
        <authorList>
            <person name="Armitage A.D."/>
            <person name="Nellist C.F."/>
            <person name="Bates H."/>
            <person name="Vickerstaff R.J."/>
            <person name="Harrison R.J."/>
        </authorList>
    </citation>
    <scope>NUCLEOTIDE SEQUENCE</scope>
    <source>
        <strain evidence="1">15-7</strain>
        <strain evidence="2">4032</strain>
        <strain evidence="3">4040</strain>
        <strain evidence="4">P415</strain>
        <strain evidence="5">P421</strain>
    </source>
</reference>
<reference evidence="6 7" key="1">
    <citation type="submission" date="2018-01" db="EMBL/GenBank/DDBJ databases">
        <title>Draft genome of the strawberry crown rot pathogen Phytophthora cactorum.</title>
        <authorList>
            <person name="Armitage A.D."/>
            <person name="Lysoe E."/>
            <person name="Nellist C.F."/>
            <person name="Harrison R.J."/>
            <person name="Brurberg M.B."/>
        </authorList>
    </citation>
    <scope>NUCLEOTIDE SEQUENCE [LARGE SCALE GENOMIC DNA]</scope>
    <source>
        <strain evidence="6 7">10300</strain>
    </source>
</reference>
<dbReference type="Proteomes" id="UP000736787">
    <property type="component" value="Unassembled WGS sequence"/>
</dbReference>
<gene>
    <name evidence="6" type="ORF">PC110_g8147</name>
    <name evidence="1" type="ORF">PC113_g2909</name>
    <name evidence="2" type="ORF">PC115_g2392</name>
    <name evidence="3" type="ORF">PC117_g4145</name>
    <name evidence="4" type="ORF">PC118_g2407</name>
    <name evidence="5" type="ORF">PC129_g1417</name>
</gene>
<dbReference type="EMBL" id="RCML01000035">
    <property type="protein sequence ID" value="KAG2996546.1"/>
    <property type="molecule type" value="Genomic_DNA"/>
</dbReference>
<dbReference type="Proteomes" id="UP000760860">
    <property type="component" value="Unassembled WGS sequence"/>
</dbReference>
<proteinExistence type="predicted"/>
<evidence type="ECO:0000313" key="6">
    <source>
        <dbReference type="EMBL" id="RAW35554.1"/>
    </source>
</evidence>
<sequence length="660" mass="72856">MESALALLRLVRDAATGSQSFNLHESDLLTRLESVRKQLQRSTISPESSSIAVCHVTAQVLAFLVQYRPLTAQTASSKWRKRVFLLETAVASAFTSITISENLKNEDLCNMIKWLFQRFWETSQVPQQAVNTVTVVTKLCVLLAICWLSYDRVGRLIKAENLLTLCSAICSKHESTNQLAKWPLFLLGMVEMAEKQDFSGSLERLRSAVERCGGSQEDGVLFYWYAVALIRNGYSGDAVTALDKCIRVNYEPSACLSLQALVNLQAKDYHAASEQLQRALEINFADPKTMFNYGLLMECMGNFEAQQQLLEYALEFFGAGSEGQAKDKQLGDAHLKATAKTAALFDEGSLASLLPSRLTSVNASMVHLHLATAAMENGSWVESKQHFEELLGLRGSPTTVLEAARDYVYVLLQCKLSSLALCKCEQFLLEYEATNAANEGGVVSLLLLHLYKADALLCLERVDECCEYLQQIVQPKIQGVLSRREAATDAVSEEVASCHTQLLNNLAVAVACCSGVDPAISILREGLQQYPDCLAIKFNLVLLLWRKDDKPSACIMWVKARGWDLQAKINDSHTASPVDIASAYQNAAVSASTSQTPSISEHVQGSLDGEGGISAQQLVYLDALVLNYWRKTRNSQLVDSSLHYIEYLESLGTTDIPQNN</sequence>
<comment type="caution">
    <text evidence="6">The sequence shown here is derived from an EMBL/GenBank/DDBJ whole genome shotgun (WGS) entry which is preliminary data.</text>
</comment>
<dbReference type="Proteomes" id="UP000251314">
    <property type="component" value="Unassembled WGS sequence"/>
</dbReference>
<dbReference type="OrthoDB" id="77614at2759"/>
<dbReference type="SUPFAM" id="SSF48452">
    <property type="entry name" value="TPR-like"/>
    <property type="match status" value="1"/>
</dbReference>
<evidence type="ECO:0000313" key="2">
    <source>
        <dbReference type="EMBL" id="KAG2940736.1"/>
    </source>
</evidence>
<dbReference type="InterPro" id="IPR011990">
    <property type="entry name" value="TPR-like_helical_dom_sf"/>
</dbReference>
<dbReference type="Proteomes" id="UP000697107">
    <property type="component" value="Unassembled WGS sequence"/>
</dbReference>
<name>A0A329SFH9_9STRA</name>
<dbReference type="EMBL" id="RCMI01000034">
    <property type="protein sequence ID" value="KAG2940736.1"/>
    <property type="molecule type" value="Genomic_DNA"/>
</dbReference>
<dbReference type="EMBL" id="RCMV01000022">
    <property type="protein sequence ID" value="KAG3228041.1"/>
    <property type="molecule type" value="Genomic_DNA"/>
</dbReference>
<evidence type="ECO:0000313" key="3">
    <source>
        <dbReference type="EMBL" id="KAG2950792.1"/>
    </source>
</evidence>
<accession>A0A329SFH9</accession>
<protein>
    <submittedName>
        <fullName evidence="6">Uncharacterized protein</fullName>
    </submittedName>
</protein>
<organism evidence="6 7">
    <name type="scientific">Phytophthora cactorum</name>
    <dbReference type="NCBI Taxonomy" id="29920"/>
    <lineage>
        <taxon>Eukaryota</taxon>
        <taxon>Sar</taxon>
        <taxon>Stramenopiles</taxon>
        <taxon>Oomycota</taxon>
        <taxon>Peronosporomycetes</taxon>
        <taxon>Peronosporales</taxon>
        <taxon>Peronosporaceae</taxon>
        <taxon>Phytophthora</taxon>
    </lineage>
</organism>
<dbReference type="Gene3D" id="1.25.40.10">
    <property type="entry name" value="Tetratricopeptide repeat domain"/>
    <property type="match status" value="1"/>
</dbReference>
<evidence type="ECO:0000313" key="7">
    <source>
        <dbReference type="Proteomes" id="UP000251314"/>
    </source>
</evidence>
<evidence type="ECO:0000313" key="1">
    <source>
        <dbReference type="EMBL" id="KAG2866327.1"/>
    </source>
</evidence>
<evidence type="ECO:0000313" key="5">
    <source>
        <dbReference type="EMBL" id="KAG3228041.1"/>
    </source>
</evidence>